<organism evidence="2 3">
    <name type="scientific">Alligator mississippiensis</name>
    <name type="common">American alligator</name>
    <dbReference type="NCBI Taxonomy" id="8496"/>
    <lineage>
        <taxon>Eukaryota</taxon>
        <taxon>Metazoa</taxon>
        <taxon>Chordata</taxon>
        <taxon>Craniata</taxon>
        <taxon>Vertebrata</taxon>
        <taxon>Euteleostomi</taxon>
        <taxon>Archelosauria</taxon>
        <taxon>Archosauria</taxon>
        <taxon>Crocodylia</taxon>
        <taxon>Alligatoridae</taxon>
        <taxon>Alligatorinae</taxon>
        <taxon>Alligator</taxon>
    </lineage>
</organism>
<proteinExistence type="predicted"/>
<evidence type="ECO:0000313" key="2">
    <source>
        <dbReference type="EMBL" id="KYO48201.1"/>
    </source>
</evidence>
<accession>A0A151PGH0</accession>
<dbReference type="Gene3D" id="2.60.40.10">
    <property type="entry name" value="Immunoglobulins"/>
    <property type="match status" value="1"/>
</dbReference>
<dbReference type="Pfam" id="PF09291">
    <property type="entry name" value="DUF1968"/>
    <property type="match status" value="1"/>
</dbReference>
<dbReference type="InterPro" id="IPR013783">
    <property type="entry name" value="Ig-like_fold"/>
</dbReference>
<dbReference type="InterPro" id="IPR015370">
    <property type="entry name" value="TCR_alpha_C"/>
</dbReference>
<keyword evidence="3" id="KW-1185">Reference proteome</keyword>
<gene>
    <name evidence="2" type="ORF">Y1Q_0010581</name>
</gene>
<protein>
    <recommendedName>
        <fullName evidence="1">T-cell receptor alpha chain constant domain-containing protein</fullName>
    </recommendedName>
</protein>
<sequence>MHIAVGNYGGGNTQLIFGKGTKLSVKPNLQDSDPSIYKLKSPETHISACLITDYFPDNIRISNKEKNESFQSSIIEVRNPESNKKEASYGGVHWFESDFDGYVNHSLHFTSKCPEDTEDEEDTCITMKMSDNFETDEHLNLMSFMELRCERNVNICD</sequence>
<feature type="domain" description="T-cell receptor alpha chain constant" evidence="1">
    <location>
        <begin position="34"/>
        <end position="95"/>
    </location>
</feature>
<evidence type="ECO:0000259" key="1">
    <source>
        <dbReference type="Pfam" id="PF09291"/>
    </source>
</evidence>
<comment type="caution">
    <text evidence="2">The sequence shown here is derived from an EMBL/GenBank/DDBJ whole genome shotgun (WGS) entry which is preliminary data.</text>
</comment>
<dbReference type="EMBL" id="AKHW03000242">
    <property type="protein sequence ID" value="KYO48201.1"/>
    <property type="molecule type" value="Genomic_DNA"/>
</dbReference>
<dbReference type="Proteomes" id="UP000050525">
    <property type="component" value="Unassembled WGS sequence"/>
</dbReference>
<evidence type="ECO:0000313" key="3">
    <source>
        <dbReference type="Proteomes" id="UP000050525"/>
    </source>
</evidence>
<reference evidence="2 3" key="1">
    <citation type="journal article" date="2012" name="Genome Biol.">
        <title>Sequencing three crocodilian genomes to illuminate the evolution of archosaurs and amniotes.</title>
        <authorList>
            <person name="St John J.A."/>
            <person name="Braun E.L."/>
            <person name="Isberg S.R."/>
            <person name="Miles L.G."/>
            <person name="Chong A.Y."/>
            <person name="Gongora J."/>
            <person name="Dalzell P."/>
            <person name="Moran C."/>
            <person name="Bed'hom B."/>
            <person name="Abzhanov A."/>
            <person name="Burgess S.C."/>
            <person name="Cooksey A.M."/>
            <person name="Castoe T.A."/>
            <person name="Crawford N.G."/>
            <person name="Densmore L.D."/>
            <person name="Drew J.C."/>
            <person name="Edwards S.V."/>
            <person name="Faircloth B.C."/>
            <person name="Fujita M.K."/>
            <person name="Greenwold M.J."/>
            <person name="Hoffmann F.G."/>
            <person name="Howard J.M."/>
            <person name="Iguchi T."/>
            <person name="Janes D.E."/>
            <person name="Khan S.Y."/>
            <person name="Kohno S."/>
            <person name="de Koning A.J."/>
            <person name="Lance S.L."/>
            <person name="McCarthy F.M."/>
            <person name="McCormack J.E."/>
            <person name="Merchant M.E."/>
            <person name="Peterson D.G."/>
            <person name="Pollock D.D."/>
            <person name="Pourmand N."/>
            <person name="Raney B.J."/>
            <person name="Roessler K.A."/>
            <person name="Sanford J.R."/>
            <person name="Sawyer R.H."/>
            <person name="Schmidt C.J."/>
            <person name="Triplett E.W."/>
            <person name="Tuberville T.D."/>
            <person name="Venegas-Anaya M."/>
            <person name="Howard J.T."/>
            <person name="Jarvis E.D."/>
            <person name="Guillette L.J.Jr."/>
            <person name="Glenn T.C."/>
            <person name="Green R.E."/>
            <person name="Ray D.A."/>
        </authorList>
    </citation>
    <scope>NUCLEOTIDE SEQUENCE [LARGE SCALE GENOMIC DNA]</scope>
    <source>
        <strain evidence="2">KSC_2009_1</strain>
    </source>
</reference>
<dbReference type="AlphaFoldDB" id="A0A151PGH0"/>
<name>A0A151PGH0_ALLMI</name>